<accession>A0A5S5DEC6</accession>
<dbReference type="EMBL" id="VNHX01000012">
    <property type="protein sequence ID" value="TYP94403.1"/>
    <property type="molecule type" value="Genomic_DNA"/>
</dbReference>
<name>A0A5S5DEC6_9SPHI</name>
<proteinExistence type="predicted"/>
<keyword evidence="2" id="KW-1185">Reference proteome</keyword>
<reference evidence="1 2" key="1">
    <citation type="submission" date="2019-07" db="EMBL/GenBank/DDBJ databases">
        <title>Genomic Encyclopedia of Archaeal and Bacterial Type Strains, Phase II (KMG-II): from individual species to whole genera.</title>
        <authorList>
            <person name="Goeker M."/>
        </authorList>
    </citation>
    <scope>NUCLEOTIDE SEQUENCE [LARGE SCALE GENOMIC DNA]</scope>
    <source>
        <strain evidence="1 2">DSM 18850</strain>
    </source>
</reference>
<evidence type="ECO:0000313" key="2">
    <source>
        <dbReference type="Proteomes" id="UP000325105"/>
    </source>
</evidence>
<gene>
    <name evidence="1" type="ORF">BC792_11267</name>
</gene>
<dbReference type="Proteomes" id="UP000325105">
    <property type="component" value="Unassembled WGS sequence"/>
</dbReference>
<evidence type="ECO:0000313" key="1">
    <source>
        <dbReference type="EMBL" id="TYP94403.1"/>
    </source>
</evidence>
<organism evidence="1 2">
    <name type="scientific">Sphingobacterium allocomposti</name>
    <dbReference type="NCBI Taxonomy" id="415956"/>
    <lineage>
        <taxon>Bacteria</taxon>
        <taxon>Pseudomonadati</taxon>
        <taxon>Bacteroidota</taxon>
        <taxon>Sphingobacteriia</taxon>
        <taxon>Sphingobacteriales</taxon>
        <taxon>Sphingobacteriaceae</taxon>
        <taxon>Sphingobacterium</taxon>
    </lineage>
</organism>
<protein>
    <submittedName>
        <fullName evidence="1">Uncharacterized protein</fullName>
    </submittedName>
</protein>
<dbReference type="OrthoDB" id="7833808at2"/>
<sequence length="1139" mass="133217">MDYKKIVRSVLSNRNLSLPQKINNIKLRVESGDYKNSLSHPSIAKYLFKLPFFKSIEDIQIKEPFQFTGDFKKEFRWLAYIVENYFSEINSFFQLKNEFEKILITGDLENAKSKILYIESLFGVSLWSIDCRILLTDLYDGSEANWNALSKYLNIIKNSIYEFNISSSSKRAESNLSYESFLKQFQNDIDNIQASGFVKDYFVFKNFSYANYEYEFKDLSSVLYVSNIFSVIDQYLILLDSIIYNISRNAEYDKLFLSFIKNAKCLVPNDPRLTAIFNIVNHKDDSDNPSANSEYITCINSYYMGDFEKSLETSRGLLLSDPLEYELYQVYCKSLINLGLDFIPLNLSGLANSILVDTFKLFNFRKDEESCVKRLLKISLQLMNFNIGKQIFALLSEIEGQLDWNYYTGILSTSFITPKNIKFLNFHQNVESNLLKFASQESFKFYNGIEFGTNEHTDFNSKSEIQTIFACATQQFKIGNFERTIEILGRIENVIPNYYLEKKNSLIYFSYLHLGRLKEALTLFSSIYFDNNLIYRKIDYLSLFDEIKRLSDKSDFTSLIELSILFSLVVKEYDLFEVYDDFILNFGVDDLRDLDINLMIEKFGNLKTIHFLEKVATIDTLKYNTDYVSISEVEEDRIHILEQLTVANPINKQLYEKERDEIYRASSVRKVLKEVDEGRLYIDVNSLKDLQINKFQDDFKRYKEIELSSTNQTLIGFNPFNTKNWDKALVEKNETIDLYNSADYLAFKNIYLESRDNFLFSKEYGLDSCLSTRIRHGALKNHIRSVFEKLDLVSSKSKDTYINNPVWHRQLSHNPEINNLVQERLKLFSKQIDDYTIYIRDSLIQIQTEKQPEKKEGLFAYFTNDELLFRFYSEHKPFLISVDKAIEIILTNLVNYTLIHLQNDINTRFSNEISNYFQTLIESTITDLRKLELPNECQLIANLTKSSTDINQELDYLSEWFYLNTTNSSSILSIHTLLDASFHLTNRINPLFNLVPNVQLEEDFGGYSSLIFVFNILLNNVIAHSNLHPRDIVLDVIAKKSDDDKYMQITFSNNVNSKVNYALNIEKLEKVKQNWNNHDNIERSNKEGESGFDKIKRILLYEALAKTDLFDFSFENGKFSITLFFPFKKAISDASIIDN</sequence>
<comment type="caution">
    <text evidence="1">The sequence shown here is derived from an EMBL/GenBank/DDBJ whole genome shotgun (WGS) entry which is preliminary data.</text>
</comment>
<dbReference type="RefSeq" id="WP_148908896.1">
    <property type="nucleotide sequence ID" value="NZ_VNHX01000012.1"/>
</dbReference>
<dbReference type="AlphaFoldDB" id="A0A5S5DEC6"/>